<dbReference type="PANTHER" id="PTHR30404">
    <property type="entry name" value="N-ACETYLMURAMOYL-L-ALANINE AMIDASE"/>
    <property type="match status" value="1"/>
</dbReference>
<evidence type="ECO:0000313" key="7">
    <source>
        <dbReference type="Proteomes" id="UP000009374"/>
    </source>
</evidence>
<comment type="catalytic activity">
    <reaction evidence="1">
        <text>Hydrolyzes the link between N-acetylmuramoyl residues and L-amino acid residues in certain cell-wall glycopeptides.</text>
        <dbReference type="EC" id="3.5.1.28"/>
    </reaction>
</comment>
<dbReference type="GO" id="GO:0008745">
    <property type="term" value="F:N-acetylmuramoyl-L-alanine amidase activity"/>
    <property type="evidence" value="ECO:0007669"/>
    <property type="project" value="UniProtKB-EC"/>
</dbReference>
<dbReference type="GO" id="GO:0009253">
    <property type="term" value="P:peptidoglycan catabolic process"/>
    <property type="evidence" value="ECO:0007669"/>
    <property type="project" value="InterPro"/>
</dbReference>
<evidence type="ECO:0000256" key="2">
    <source>
        <dbReference type="ARBA" id="ARBA00011901"/>
    </source>
</evidence>
<dbReference type="AlphaFoldDB" id="C6HTR3"/>
<dbReference type="CDD" id="cd02696">
    <property type="entry name" value="MurNAc-LAA"/>
    <property type="match status" value="1"/>
</dbReference>
<gene>
    <name evidence="6" type="ORF">UBAL3_24060044</name>
</gene>
<evidence type="ECO:0000313" key="6">
    <source>
        <dbReference type="EMBL" id="EES54028.1"/>
    </source>
</evidence>
<evidence type="ECO:0000259" key="5">
    <source>
        <dbReference type="SMART" id="SM00646"/>
    </source>
</evidence>
<feature type="region of interest" description="Disordered" evidence="4">
    <location>
        <begin position="259"/>
        <end position="325"/>
    </location>
</feature>
<dbReference type="Pfam" id="PF01520">
    <property type="entry name" value="Amidase_3"/>
    <property type="match status" value="1"/>
</dbReference>
<keyword evidence="3" id="KW-0378">Hydrolase</keyword>
<dbReference type="SUPFAM" id="SSF53187">
    <property type="entry name" value="Zn-dependent exopeptidases"/>
    <property type="match status" value="1"/>
</dbReference>
<dbReference type="InterPro" id="IPR002508">
    <property type="entry name" value="MurNAc-LAA_cat"/>
</dbReference>
<sequence length="577" mass="63662">MNGPGTPPTLPPRSAKALSAARGVFLARKQEPDVGRRLEPIGILDGLRLQVSQKQELRQRGKEESVLKKGRSDPSKKIVDLYQKVRTMESDGILLRPHSHIKREHRMLSPLADSPFPSGKTMRLACLFLVMASTFLAGTPKAQAEPLAFIEHVRVGLHQKTVRIVLTLDRRPPSPVVRKKTTARPEIRLPGVMPGATVHRRLLVRNPSFRRYLSAVWIDYDPTNRSTRLSLRFVHPVGTPHVFMLDRPMRLVLDYPLPAKAPGVSPRPSPKKAASPRTPHRIVIPGKTLPPPAKPAPAPSSPAPAAPSLPTATPPIPGEGDGAPRALNALFSRPVHRFRVVLDAGHGGKDCGTMSVSGVCEKTLVLDIVRRLATILSRDHRFAVVLTRTGDRFIPLPERTRIANENRGDLFLSVHANADPDRSVRGIETFLLNLHSSDPRAQRIAQRENSALGVSRGDLSAILLTLKINHKKKRSWELANVIDRNLSETLRSDYPVRDLGVRQAPFYVIMGTTMPAVLAEVNFLSNRTDAGMMDSARFREETARGLYRGIVAYYRTVHPEERALRASAHVAGGGFAP</sequence>
<dbReference type="FunFam" id="3.40.630.40:FF:000005">
    <property type="entry name" value="N-acetylmuramoyl-L-alanine amidase (AmiA)"/>
    <property type="match status" value="1"/>
</dbReference>
<dbReference type="GO" id="GO:0030288">
    <property type="term" value="C:outer membrane-bounded periplasmic space"/>
    <property type="evidence" value="ECO:0007669"/>
    <property type="project" value="TreeGrafter"/>
</dbReference>
<organism evidence="6 7">
    <name type="scientific">Leptospirillum ferrodiazotrophum</name>
    <dbReference type="NCBI Taxonomy" id="412449"/>
    <lineage>
        <taxon>Bacteria</taxon>
        <taxon>Pseudomonadati</taxon>
        <taxon>Nitrospirota</taxon>
        <taxon>Nitrospiria</taxon>
        <taxon>Nitrospirales</taxon>
        <taxon>Nitrospiraceae</taxon>
        <taxon>Leptospirillum</taxon>
    </lineage>
</organism>
<feature type="domain" description="MurNAc-LAA" evidence="5">
    <location>
        <begin position="400"/>
        <end position="551"/>
    </location>
</feature>
<dbReference type="EC" id="3.5.1.28" evidence="2"/>
<dbReference type="EMBL" id="GG693851">
    <property type="protein sequence ID" value="EES54028.1"/>
    <property type="molecule type" value="Genomic_DNA"/>
</dbReference>
<evidence type="ECO:0000256" key="1">
    <source>
        <dbReference type="ARBA" id="ARBA00001561"/>
    </source>
</evidence>
<evidence type="ECO:0000256" key="4">
    <source>
        <dbReference type="SAM" id="MobiDB-lite"/>
    </source>
</evidence>
<accession>C6HTR3</accession>
<dbReference type="Gene3D" id="3.40.630.40">
    <property type="entry name" value="Zn-dependent exopeptidases"/>
    <property type="match status" value="1"/>
</dbReference>
<name>C6HTR3_9BACT</name>
<evidence type="ECO:0000256" key="3">
    <source>
        <dbReference type="ARBA" id="ARBA00022801"/>
    </source>
</evidence>
<dbReference type="SMART" id="SM00646">
    <property type="entry name" value="Ami_3"/>
    <property type="match status" value="1"/>
</dbReference>
<protein>
    <recommendedName>
        <fullName evidence="2">N-acetylmuramoyl-L-alanine amidase</fullName>
        <ecNumber evidence="2">3.5.1.28</ecNumber>
    </recommendedName>
</protein>
<dbReference type="PANTHER" id="PTHR30404:SF0">
    <property type="entry name" value="N-ACETYLMURAMOYL-L-ALANINE AMIDASE AMIC"/>
    <property type="match status" value="1"/>
</dbReference>
<proteinExistence type="predicted"/>
<dbReference type="Proteomes" id="UP000009374">
    <property type="component" value="Unassembled WGS sequence"/>
</dbReference>
<feature type="compositionally biased region" description="Pro residues" evidence="4">
    <location>
        <begin position="288"/>
        <end position="317"/>
    </location>
</feature>
<reference evidence="6 7" key="1">
    <citation type="journal article" date="2009" name="Appl. Environ. Microbiol.">
        <title>Community genomic and proteomic analyses of chemoautotrophic iron-oxidizing "Leptospirillum rubarum" (Group II) and "Leptospirillum ferrodiazotrophum" (Group III) bacteria in acid mine drainage biofilms.</title>
        <authorList>
            <person name="Goltsman D.S."/>
            <person name="Denef V.J."/>
            <person name="Singer S.W."/>
            <person name="VerBerkmoes N.C."/>
            <person name="Lefsrud M."/>
            <person name="Mueller R.S."/>
            <person name="Dick G.J."/>
            <person name="Sun C.L."/>
            <person name="Wheeler K.E."/>
            <person name="Zemla A."/>
            <person name="Baker B.J."/>
            <person name="Hauser L."/>
            <person name="Land M."/>
            <person name="Shah M.B."/>
            <person name="Thelen M.P."/>
            <person name="Hettich R.L."/>
            <person name="Banfield J.F."/>
        </authorList>
    </citation>
    <scope>NUCLEOTIDE SEQUENCE [LARGE SCALE GENOMIC DNA]</scope>
</reference>
<dbReference type="InterPro" id="IPR050695">
    <property type="entry name" value="N-acetylmuramoyl_amidase_3"/>
</dbReference>
<keyword evidence="7" id="KW-1185">Reference proteome</keyword>